<dbReference type="CDD" id="cd00130">
    <property type="entry name" value="PAS"/>
    <property type="match status" value="1"/>
</dbReference>
<dbReference type="PROSITE" id="PS50883">
    <property type="entry name" value="EAL"/>
    <property type="match status" value="1"/>
</dbReference>
<reference evidence="5 6" key="1">
    <citation type="submission" date="2018-05" db="EMBL/GenBank/DDBJ databases">
        <title>Antimicrobial susceptibility testing and genomic analysis of Arcobacter skirrowii strains and one Arcobacter butzleri isolated from German poultry farms.</title>
        <authorList>
            <person name="Haenel I."/>
            <person name="Hotzel H."/>
            <person name="Tomaso H."/>
            <person name="Busch A."/>
        </authorList>
    </citation>
    <scope>NUCLEOTIDE SEQUENCE [LARGE SCALE GENOMIC DNA]</scope>
    <source>
        <strain evidence="6">v</strain>
    </source>
</reference>
<dbReference type="Pfam" id="PF13426">
    <property type="entry name" value="PAS_9"/>
    <property type="match status" value="1"/>
</dbReference>
<dbReference type="SMART" id="SM00086">
    <property type="entry name" value="PAC"/>
    <property type="match status" value="1"/>
</dbReference>
<dbReference type="InterPro" id="IPR001610">
    <property type="entry name" value="PAC"/>
</dbReference>
<dbReference type="InterPro" id="IPR035919">
    <property type="entry name" value="EAL_sf"/>
</dbReference>
<accession>A0A2U2C1S9</accession>
<evidence type="ECO:0000259" key="2">
    <source>
        <dbReference type="PROSITE" id="PS50112"/>
    </source>
</evidence>
<feature type="domain" description="PAS" evidence="2">
    <location>
        <begin position="337"/>
        <end position="394"/>
    </location>
</feature>
<dbReference type="SUPFAM" id="SSF55073">
    <property type="entry name" value="Nucleotide cyclase"/>
    <property type="match status" value="1"/>
</dbReference>
<evidence type="ECO:0000256" key="1">
    <source>
        <dbReference type="SAM" id="Phobius"/>
    </source>
</evidence>
<evidence type="ECO:0000313" key="6">
    <source>
        <dbReference type="Proteomes" id="UP000245014"/>
    </source>
</evidence>
<feature type="transmembrane region" description="Helical" evidence="1">
    <location>
        <begin position="7"/>
        <end position="27"/>
    </location>
</feature>
<dbReference type="Gene3D" id="3.30.450.20">
    <property type="entry name" value="PAS domain"/>
    <property type="match status" value="1"/>
</dbReference>
<dbReference type="EMBL" id="QEYI01000002">
    <property type="protein sequence ID" value="PWE22239.1"/>
    <property type="molecule type" value="Genomic_DNA"/>
</dbReference>
<dbReference type="InterPro" id="IPR001633">
    <property type="entry name" value="EAL_dom"/>
</dbReference>
<name>A0A2U2C1S9_9BACT</name>
<feature type="domain" description="GGDEF" evidence="4">
    <location>
        <begin position="485"/>
        <end position="614"/>
    </location>
</feature>
<dbReference type="InterPro" id="IPR000160">
    <property type="entry name" value="GGDEF_dom"/>
</dbReference>
<dbReference type="STRING" id="28200.GCA_001572935_01042"/>
<dbReference type="InterPro" id="IPR029787">
    <property type="entry name" value="Nucleotide_cyclase"/>
</dbReference>
<dbReference type="PROSITE" id="PS50112">
    <property type="entry name" value="PAS"/>
    <property type="match status" value="1"/>
</dbReference>
<sequence>MKLKTKSLINITISTALVFFLSGYFTFNYFENILKQQIIKDIENDSKKIQNFLSNIERNQLEVINSIEDDDKILSILNLISIYEDKTFYSDFIFNTEKESLIQYSQKFAKDGENILIEFFDKDNSLIAKKSFNKRVDESVYVIYDDGNAFIKNLKDKTLTPLENKINKCLGTNYNYINNYYTICHKKELKQDSSILGYVKISYFLNQEELEKLNLNLNYPLFLNQGNQEYEFYLKLNGNKDIYLIHNVDMSSFYDKKEELILNMFISILLLIILFSIVSTLFINKNILKPLFKLKSTLESVLNKKYKPIEIINDDEIGEIFKASNKIFEKLWDNYSNLQSYEKSIDTSNLVTKFDTNGYITYANKFFCDITGYEKKDLIGKTHEIIRHYDMPDEFFEDLWKTIKQGIIWRNIIKNRTKENGYYWSDTVISPIIDINRVITGYIAVSRDITDFVHKNEELEYRANYDLLTSQYSRNKLLEDIEKFTSPILIVVNIDRFLQINDLFGHKFGDEVLKKFSQFLKSESIKEFKNFDLYRYGGDEFAILLENYNKDSLLSSVRNILRNLENKIIVIEDKEVNLNLSCGISFEKTDILLSAEMALQICKKNRVDLVVYDENITPHKEYKNNILWSNKIKKAIEEDRVILFFQAIVNNKNLKYEKYEVLIRIKDTDDNIISPFFFLDIAKKTKQYLKLTKIVIDKSFEMFKDKEVEFSINLTNEDISNKEINDYIFKKFDEYPNISKKLVIELVESESIVDYKIAIEFIKRVKSKGCKIAIDDFGSGYSNFEYLVKLEADYIKIDGSLIKNIVTQKESFAVVSTIVNFAKQMEIKTIAEFVENEEIYKIIKNIGVDFSQGYYFTQPKKELEQ</sequence>
<dbReference type="SUPFAM" id="SSF141868">
    <property type="entry name" value="EAL domain-like"/>
    <property type="match status" value="1"/>
</dbReference>
<dbReference type="PANTHER" id="PTHR33121">
    <property type="entry name" value="CYCLIC DI-GMP PHOSPHODIESTERASE PDEF"/>
    <property type="match status" value="1"/>
</dbReference>
<dbReference type="InterPro" id="IPR035965">
    <property type="entry name" value="PAS-like_dom_sf"/>
</dbReference>
<proteinExistence type="predicted"/>
<dbReference type="PROSITE" id="PS50887">
    <property type="entry name" value="GGDEF"/>
    <property type="match status" value="1"/>
</dbReference>
<comment type="caution">
    <text evidence="5">The sequence shown here is derived from an EMBL/GenBank/DDBJ whole genome shotgun (WGS) entry which is preliminary data.</text>
</comment>
<dbReference type="Pfam" id="PF00990">
    <property type="entry name" value="GGDEF"/>
    <property type="match status" value="1"/>
</dbReference>
<dbReference type="RefSeq" id="WP_109066370.1">
    <property type="nucleotide sequence ID" value="NZ_QEYG01000053.1"/>
</dbReference>
<evidence type="ECO:0000259" key="3">
    <source>
        <dbReference type="PROSITE" id="PS50883"/>
    </source>
</evidence>
<dbReference type="GO" id="GO:0071111">
    <property type="term" value="F:cyclic-guanylate-specific phosphodiesterase activity"/>
    <property type="evidence" value="ECO:0007669"/>
    <property type="project" value="InterPro"/>
</dbReference>
<dbReference type="Gene3D" id="3.20.20.450">
    <property type="entry name" value="EAL domain"/>
    <property type="match status" value="1"/>
</dbReference>
<dbReference type="SUPFAM" id="SSF55785">
    <property type="entry name" value="PYP-like sensor domain (PAS domain)"/>
    <property type="match status" value="1"/>
</dbReference>
<dbReference type="NCBIfam" id="TIGR00229">
    <property type="entry name" value="sensory_box"/>
    <property type="match status" value="1"/>
</dbReference>
<evidence type="ECO:0000259" key="4">
    <source>
        <dbReference type="PROSITE" id="PS50887"/>
    </source>
</evidence>
<keyword evidence="1" id="KW-1133">Transmembrane helix</keyword>
<evidence type="ECO:0000313" key="5">
    <source>
        <dbReference type="EMBL" id="PWE22239.1"/>
    </source>
</evidence>
<dbReference type="CDD" id="cd01949">
    <property type="entry name" value="GGDEF"/>
    <property type="match status" value="1"/>
</dbReference>
<gene>
    <name evidence="5" type="ORF">DF188_03770</name>
</gene>
<dbReference type="InterPro" id="IPR000014">
    <property type="entry name" value="PAS"/>
</dbReference>
<keyword evidence="1" id="KW-0472">Membrane</keyword>
<organism evidence="5 6">
    <name type="scientific">Aliarcobacter skirrowii</name>
    <dbReference type="NCBI Taxonomy" id="28200"/>
    <lineage>
        <taxon>Bacteria</taxon>
        <taxon>Pseudomonadati</taxon>
        <taxon>Campylobacterota</taxon>
        <taxon>Epsilonproteobacteria</taxon>
        <taxon>Campylobacterales</taxon>
        <taxon>Arcobacteraceae</taxon>
        <taxon>Aliarcobacter</taxon>
    </lineage>
</organism>
<dbReference type="Pfam" id="PF00563">
    <property type="entry name" value="EAL"/>
    <property type="match status" value="1"/>
</dbReference>
<dbReference type="InterPro" id="IPR050706">
    <property type="entry name" value="Cyclic-di-GMP_PDE-like"/>
</dbReference>
<dbReference type="SMART" id="SM00267">
    <property type="entry name" value="GGDEF"/>
    <property type="match status" value="1"/>
</dbReference>
<dbReference type="Gene3D" id="3.30.70.270">
    <property type="match status" value="1"/>
</dbReference>
<dbReference type="AlphaFoldDB" id="A0A2U2C1S9"/>
<keyword evidence="1" id="KW-0812">Transmembrane</keyword>
<dbReference type="NCBIfam" id="TIGR00254">
    <property type="entry name" value="GGDEF"/>
    <property type="match status" value="1"/>
</dbReference>
<dbReference type="Proteomes" id="UP000245014">
    <property type="component" value="Unassembled WGS sequence"/>
</dbReference>
<dbReference type="PANTHER" id="PTHR33121:SF71">
    <property type="entry name" value="OXYGEN SENSOR PROTEIN DOSP"/>
    <property type="match status" value="1"/>
</dbReference>
<dbReference type="Gene3D" id="6.10.340.10">
    <property type="match status" value="1"/>
</dbReference>
<protein>
    <submittedName>
        <fullName evidence="5">GGDEF domain-containing protein</fullName>
    </submittedName>
</protein>
<feature type="transmembrane region" description="Helical" evidence="1">
    <location>
        <begin position="260"/>
        <end position="283"/>
    </location>
</feature>
<dbReference type="SMART" id="SM00052">
    <property type="entry name" value="EAL"/>
    <property type="match status" value="1"/>
</dbReference>
<dbReference type="CDD" id="cd01948">
    <property type="entry name" value="EAL"/>
    <property type="match status" value="1"/>
</dbReference>
<feature type="domain" description="EAL" evidence="3">
    <location>
        <begin position="625"/>
        <end position="865"/>
    </location>
</feature>
<dbReference type="InterPro" id="IPR043128">
    <property type="entry name" value="Rev_trsase/Diguanyl_cyclase"/>
</dbReference>